<dbReference type="Proteomes" id="UP001362999">
    <property type="component" value="Unassembled WGS sequence"/>
</dbReference>
<accession>A0AAW0ANY1</accession>
<dbReference type="AlphaFoldDB" id="A0AAW0ANY1"/>
<evidence type="ECO:0000256" key="1">
    <source>
        <dbReference type="SAM" id="MobiDB-lite"/>
    </source>
</evidence>
<proteinExistence type="predicted"/>
<feature type="region of interest" description="Disordered" evidence="1">
    <location>
        <begin position="77"/>
        <end position="96"/>
    </location>
</feature>
<comment type="caution">
    <text evidence="2">The sequence shown here is derived from an EMBL/GenBank/DDBJ whole genome shotgun (WGS) entry which is preliminary data.</text>
</comment>
<organism evidence="2 3">
    <name type="scientific">Favolaschia claudopus</name>
    <dbReference type="NCBI Taxonomy" id="2862362"/>
    <lineage>
        <taxon>Eukaryota</taxon>
        <taxon>Fungi</taxon>
        <taxon>Dikarya</taxon>
        <taxon>Basidiomycota</taxon>
        <taxon>Agaricomycotina</taxon>
        <taxon>Agaricomycetes</taxon>
        <taxon>Agaricomycetidae</taxon>
        <taxon>Agaricales</taxon>
        <taxon>Marasmiineae</taxon>
        <taxon>Mycenaceae</taxon>
        <taxon>Favolaschia</taxon>
    </lineage>
</organism>
<dbReference type="EMBL" id="JAWWNJ010000055">
    <property type="protein sequence ID" value="KAK7015010.1"/>
    <property type="molecule type" value="Genomic_DNA"/>
</dbReference>
<sequence length="96" mass="11033">MFELIAVLLLLFSQLLPFFQVFGVGYLLLQATVTATAKNEEEAYKRLTPFERQRVDAARALRAAQEQEIREKVFAKKPINPDDYKPKWADDGTSKK</sequence>
<name>A0AAW0ANY1_9AGAR</name>
<protein>
    <submittedName>
        <fullName evidence="2">Uncharacterized protein</fullName>
    </submittedName>
</protein>
<gene>
    <name evidence="2" type="ORF">R3P38DRAFT_2998941</name>
</gene>
<evidence type="ECO:0000313" key="3">
    <source>
        <dbReference type="Proteomes" id="UP001362999"/>
    </source>
</evidence>
<evidence type="ECO:0000313" key="2">
    <source>
        <dbReference type="EMBL" id="KAK7015010.1"/>
    </source>
</evidence>
<keyword evidence="3" id="KW-1185">Reference proteome</keyword>
<reference evidence="2 3" key="1">
    <citation type="journal article" date="2024" name="J Genomics">
        <title>Draft genome sequencing and assembly of Favolaschia claudopus CIRM-BRFM 2984 isolated from oak limbs.</title>
        <authorList>
            <person name="Navarro D."/>
            <person name="Drula E."/>
            <person name="Chaduli D."/>
            <person name="Cazenave R."/>
            <person name="Ahrendt S."/>
            <person name="Wang J."/>
            <person name="Lipzen A."/>
            <person name="Daum C."/>
            <person name="Barry K."/>
            <person name="Grigoriev I.V."/>
            <person name="Favel A."/>
            <person name="Rosso M.N."/>
            <person name="Martin F."/>
        </authorList>
    </citation>
    <scope>NUCLEOTIDE SEQUENCE [LARGE SCALE GENOMIC DNA]</scope>
    <source>
        <strain evidence="2 3">CIRM-BRFM 2984</strain>
    </source>
</reference>